<dbReference type="Proteomes" id="UP001595818">
    <property type="component" value="Unassembled WGS sequence"/>
</dbReference>
<organism evidence="1 2">
    <name type="scientific">Negadavirga shengliensis</name>
    <dbReference type="NCBI Taxonomy" id="1389218"/>
    <lineage>
        <taxon>Bacteria</taxon>
        <taxon>Pseudomonadati</taxon>
        <taxon>Bacteroidota</taxon>
        <taxon>Cytophagia</taxon>
        <taxon>Cytophagales</taxon>
        <taxon>Cyclobacteriaceae</taxon>
        <taxon>Negadavirga</taxon>
    </lineage>
</organism>
<dbReference type="SUPFAM" id="SSF56300">
    <property type="entry name" value="Metallo-dependent phosphatases"/>
    <property type="match status" value="1"/>
</dbReference>
<dbReference type="InterPro" id="IPR029052">
    <property type="entry name" value="Metallo-depent_PP-like"/>
</dbReference>
<sequence length="316" mass="36746">MLFSSFKNTSILLLFLFYTACRSNEPERFDFMAIGDIPYHLPEDFDRFETLIKDLNKQQPAFTIHIGDIKSGSTPCSDEYFERIHGYFQQFEHPLIYTPGDNEWTDCHRDACGNYDPEERLDKLRQLFFSESRSQGKKNMPLQTQNQFEGFEKFVENALWEAGKVSFGTIHVVGSNNNLQLGEEALNDEFYEREMANLFWLAQIFNQAKQGDHRGVVLMLHAGLNYHSQEESNGHKSFVNQLREEVMDFGKPVLLVYGDFHSFMIDKPLVDEDRKVLTNFTAVQVFGDRNMHAVKIKIDPKNPNLFEIHQHLVKGN</sequence>
<dbReference type="RefSeq" id="WP_377061543.1">
    <property type="nucleotide sequence ID" value="NZ_JBHSJJ010000002.1"/>
</dbReference>
<comment type="caution">
    <text evidence="1">The sequence shown here is derived from an EMBL/GenBank/DDBJ whole genome shotgun (WGS) entry which is preliminary data.</text>
</comment>
<evidence type="ECO:0000313" key="1">
    <source>
        <dbReference type="EMBL" id="MFC4870728.1"/>
    </source>
</evidence>
<reference evidence="2" key="1">
    <citation type="journal article" date="2019" name="Int. J. Syst. Evol. Microbiol.">
        <title>The Global Catalogue of Microorganisms (GCM) 10K type strain sequencing project: providing services to taxonomists for standard genome sequencing and annotation.</title>
        <authorList>
            <consortium name="The Broad Institute Genomics Platform"/>
            <consortium name="The Broad Institute Genome Sequencing Center for Infectious Disease"/>
            <person name="Wu L."/>
            <person name="Ma J."/>
        </authorList>
    </citation>
    <scope>NUCLEOTIDE SEQUENCE [LARGE SCALE GENOMIC DNA]</scope>
    <source>
        <strain evidence="2">CGMCC 4.7466</strain>
    </source>
</reference>
<keyword evidence="2" id="KW-1185">Reference proteome</keyword>
<protein>
    <submittedName>
        <fullName evidence="1">Metallophosphoesterase</fullName>
    </submittedName>
</protein>
<proteinExistence type="predicted"/>
<dbReference type="Gene3D" id="3.60.21.10">
    <property type="match status" value="1"/>
</dbReference>
<dbReference type="EMBL" id="JBHSJJ010000002">
    <property type="protein sequence ID" value="MFC4870728.1"/>
    <property type="molecule type" value="Genomic_DNA"/>
</dbReference>
<evidence type="ECO:0000313" key="2">
    <source>
        <dbReference type="Proteomes" id="UP001595818"/>
    </source>
</evidence>
<gene>
    <name evidence="1" type="ORF">ACFPFU_03450</name>
</gene>
<name>A0ABV9SWJ6_9BACT</name>
<accession>A0ABV9SWJ6</accession>